<reference evidence="7 8" key="1">
    <citation type="submission" date="2019-04" db="EMBL/GenBank/DDBJ databases">
        <title>Phreatobacter aquaticus sp. nov.</title>
        <authorList>
            <person name="Choi A."/>
        </authorList>
    </citation>
    <scope>NUCLEOTIDE SEQUENCE [LARGE SCALE GENOMIC DNA]</scope>
    <source>
        <strain evidence="7 8">KCTC 52518</strain>
    </source>
</reference>
<evidence type="ECO:0000256" key="4">
    <source>
        <dbReference type="ARBA" id="ARBA00022989"/>
    </source>
</evidence>
<keyword evidence="2" id="KW-1003">Cell membrane</keyword>
<evidence type="ECO:0000256" key="3">
    <source>
        <dbReference type="ARBA" id="ARBA00022692"/>
    </source>
</evidence>
<dbReference type="AlphaFoldDB" id="A0A4D7B5T6"/>
<keyword evidence="3 6" id="KW-0812">Transmembrane</keyword>
<dbReference type="OrthoDB" id="9804361at2"/>
<feature type="transmembrane region" description="Helical" evidence="6">
    <location>
        <begin position="64"/>
        <end position="81"/>
    </location>
</feature>
<keyword evidence="5 6" id="KW-0472">Membrane</keyword>
<evidence type="ECO:0000256" key="5">
    <source>
        <dbReference type="ARBA" id="ARBA00023136"/>
    </source>
</evidence>
<evidence type="ECO:0000313" key="7">
    <source>
        <dbReference type="EMBL" id="QCI65470.1"/>
    </source>
</evidence>
<dbReference type="EMBL" id="CP039690">
    <property type="protein sequence ID" value="QCI65470.1"/>
    <property type="molecule type" value="Genomic_DNA"/>
</dbReference>
<feature type="transmembrane region" description="Helical" evidence="6">
    <location>
        <begin position="123"/>
        <end position="143"/>
    </location>
</feature>
<keyword evidence="4 6" id="KW-1133">Transmembrane helix</keyword>
<dbReference type="PANTHER" id="PTHR30482:SF17">
    <property type="entry name" value="ABC TRANSPORTER ATP-BINDING PROTEIN"/>
    <property type="match status" value="1"/>
</dbReference>
<dbReference type="CDD" id="cd06581">
    <property type="entry name" value="TM_PBP1_LivM_like"/>
    <property type="match status" value="1"/>
</dbReference>
<feature type="transmembrane region" description="Helical" evidence="6">
    <location>
        <begin position="169"/>
        <end position="187"/>
    </location>
</feature>
<feature type="transmembrane region" description="Helical" evidence="6">
    <location>
        <begin position="330"/>
        <end position="355"/>
    </location>
</feature>
<keyword evidence="8" id="KW-1185">Reference proteome</keyword>
<organism evidence="7 8">
    <name type="scientific">Phreatobacter stygius</name>
    <dbReference type="NCBI Taxonomy" id="1940610"/>
    <lineage>
        <taxon>Bacteria</taxon>
        <taxon>Pseudomonadati</taxon>
        <taxon>Pseudomonadota</taxon>
        <taxon>Alphaproteobacteria</taxon>
        <taxon>Hyphomicrobiales</taxon>
        <taxon>Phreatobacteraceae</taxon>
        <taxon>Phreatobacter</taxon>
    </lineage>
</organism>
<dbReference type="RefSeq" id="WP_136960917.1">
    <property type="nucleotide sequence ID" value="NZ_CP039690.1"/>
</dbReference>
<accession>A0A4D7B5T6</accession>
<dbReference type="PANTHER" id="PTHR30482">
    <property type="entry name" value="HIGH-AFFINITY BRANCHED-CHAIN AMINO ACID TRANSPORT SYSTEM PERMEASE"/>
    <property type="match status" value="1"/>
</dbReference>
<dbReference type="InterPro" id="IPR001851">
    <property type="entry name" value="ABC_transp_permease"/>
</dbReference>
<feature type="transmembrane region" description="Helical" evidence="6">
    <location>
        <begin position="257"/>
        <end position="279"/>
    </location>
</feature>
<sequence>MTGASTFKTLLIWLGFAVLLIVLPMVFASRTSLTLMNIIGVWVVFALAYNMLLGQSGMLSFGHAVYFGLGGYAAIHMMAAIKSQRLGIPVAALPVVGFMAGMAAGAVIGWFSCRRSGTPFAMISLGVGELIAASGLMFVSIFGGEEGVSGDRSAGPEWFGFSLGPQINVYYFIAFWVFAATLAMWAFTKTPLGRLANAVRDNPDRVAFIGYDPQRVRYLVFLISGGFAGLAGSLSAVNFEIITPEKLGALNSGAVLLMAYIGGAAVFFGPIIGAVLISLMQSMLSDFTKVWQLYLGLLFVVVVMFAPYGIGGIVAQVLNAVRKGELAEKLPGWLMGALGAIVAFGGAIMAIEMAYRVREGGRPFTAFGSAFPHTALSSWAIAAGLIALGLAIVVVAVRWRRRGSLGAALRLKEVAP</sequence>
<proteinExistence type="predicted"/>
<dbReference type="InterPro" id="IPR043428">
    <property type="entry name" value="LivM-like"/>
</dbReference>
<comment type="subcellular location">
    <subcellularLocation>
        <location evidence="1">Cell membrane</location>
        <topology evidence="1">Multi-pass membrane protein</topology>
    </subcellularLocation>
</comment>
<evidence type="ECO:0000256" key="6">
    <source>
        <dbReference type="SAM" id="Phobius"/>
    </source>
</evidence>
<feature type="transmembrane region" description="Helical" evidence="6">
    <location>
        <begin position="291"/>
        <end position="310"/>
    </location>
</feature>
<dbReference type="KEGG" id="pstg:E8M01_15390"/>
<gene>
    <name evidence="7" type="ORF">E8M01_15390</name>
</gene>
<dbReference type="GO" id="GO:0005886">
    <property type="term" value="C:plasma membrane"/>
    <property type="evidence" value="ECO:0007669"/>
    <property type="project" value="UniProtKB-SubCell"/>
</dbReference>
<dbReference type="GO" id="GO:0015658">
    <property type="term" value="F:branched-chain amino acid transmembrane transporter activity"/>
    <property type="evidence" value="ECO:0007669"/>
    <property type="project" value="InterPro"/>
</dbReference>
<dbReference type="Pfam" id="PF02653">
    <property type="entry name" value="BPD_transp_2"/>
    <property type="match status" value="1"/>
</dbReference>
<feature type="transmembrane region" description="Helical" evidence="6">
    <location>
        <begin position="87"/>
        <end position="111"/>
    </location>
</feature>
<evidence type="ECO:0000256" key="1">
    <source>
        <dbReference type="ARBA" id="ARBA00004651"/>
    </source>
</evidence>
<evidence type="ECO:0000313" key="8">
    <source>
        <dbReference type="Proteomes" id="UP000298781"/>
    </source>
</evidence>
<feature type="transmembrane region" description="Helical" evidence="6">
    <location>
        <begin position="7"/>
        <end position="27"/>
    </location>
</feature>
<feature type="transmembrane region" description="Helical" evidence="6">
    <location>
        <begin position="33"/>
        <end position="52"/>
    </location>
</feature>
<dbReference type="Proteomes" id="UP000298781">
    <property type="component" value="Chromosome"/>
</dbReference>
<feature type="transmembrane region" description="Helical" evidence="6">
    <location>
        <begin position="376"/>
        <end position="399"/>
    </location>
</feature>
<name>A0A4D7B5T6_9HYPH</name>
<feature type="transmembrane region" description="Helical" evidence="6">
    <location>
        <begin position="218"/>
        <end position="237"/>
    </location>
</feature>
<evidence type="ECO:0000256" key="2">
    <source>
        <dbReference type="ARBA" id="ARBA00022475"/>
    </source>
</evidence>
<protein>
    <submittedName>
        <fullName evidence="7">Branched-chain amino acid ABC transporter permease</fullName>
    </submittedName>
</protein>